<sequence length="307" mass="36179">MILILHWYFIFTLIPLVLCNHTITTNQIINTLTRALKFFSLHTNQVNLDAGIGTRIVADQLRPYIIYKQGKLVKKLVDLSEYVTWQISQSVRKRQSNYYKQLSFLLMPGTFSNIVPFQFHRNKYKINIETKCSSSIFFEKLSDQCLHTLGYGKCNETESCMILMNDPYACRYSLTHQLLYSIIAKKSLCYYQYRLSSLDEYQMISRMFNESQTIARKNFLEIDRDLFMEQIALGGLVGWNEFFQDINWFNKIISWQHPIEGCYGNDTIHIINKREEMQMLHHCLSHRTSVAIAALSQILRYLLSRDI</sequence>
<dbReference type="PANTHER" id="PTHR33539">
    <property type="entry name" value="UPF0764 PROTEIN C16ORF89"/>
    <property type="match status" value="1"/>
</dbReference>
<protein>
    <submittedName>
        <fullName evidence="2">Uncharacterized protein</fullName>
    </submittedName>
</protein>
<dbReference type="GO" id="GO:0005829">
    <property type="term" value="C:cytosol"/>
    <property type="evidence" value="ECO:0007669"/>
    <property type="project" value="TreeGrafter"/>
</dbReference>
<reference evidence="2" key="1">
    <citation type="submission" date="2021-02" db="EMBL/GenBank/DDBJ databases">
        <authorList>
            <person name="Nowell W R."/>
        </authorList>
    </citation>
    <scope>NUCLEOTIDE SEQUENCE</scope>
</reference>
<accession>A0A813W4C3</accession>
<name>A0A813W4C3_9BILA</name>
<evidence type="ECO:0000256" key="1">
    <source>
        <dbReference type="SAM" id="SignalP"/>
    </source>
</evidence>
<comment type="caution">
    <text evidence="2">The sequence shown here is derived from an EMBL/GenBank/DDBJ whole genome shotgun (WGS) entry which is preliminary data.</text>
</comment>
<dbReference type="AlphaFoldDB" id="A0A813W4C3"/>
<feature type="signal peptide" evidence="1">
    <location>
        <begin position="1"/>
        <end position="19"/>
    </location>
</feature>
<feature type="chain" id="PRO_5032321659" evidence="1">
    <location>
        <begin position="20"/>
        <end position="307"/>
    </location>
</feature>
<gene>
    <name evidence="2" type="ORF">ZHD862_LOCUS4804</name>
</gene>
<dbReference type="GO" id="GO:0016020">
    <property type="term" value="C:membrane"/>
    <property type="evidence" value="ECO:0007669"/>
    <property type="project" value="TreeGrafter"/>
</dbReference>
<dbReference type="EMBL" id="CAJNOT010000120">
    <property type="protein sequence ID" value="CAF0849620.1"/>
    <property type="molecule type" value="Genomic_DNA"/>
</dbReference>
<evidence type="ECO:0000313" key="3">
    <source>
        <dbReference type="Proteomes" id="UP000663864"/>
    </source>
</evidence>
<keyword evidence="1" id="KW-0732">Signal</keyword>
<organism evidence="2 3">
    <name type="scientific">Rotaria sordida</name>
    <dbReference type="NCBI Taxonomy" id="392033"/>
    <lineage>
        <taxon>Eukaryota</taxon>
        <taxon>Metazoa</taxon>
        <taxon>Spiralia</taxon>
        <taxon>Gnathifera</taxon>
        <taxon>Rotifera</taxon>
        <taxon>Eurotatoria</taxon>
        <taxon>Bdelloidea</taxon>
        <taxon>Philodinida</taxon>
        <taxon>Philodinidae</taxon>
        <taxon>Rotaria</taxon>
    </lineage>
</organism>
<dbReference type="InterPro" id="IPR031751">
    <property type="entry name" value="DUF4735"/>
</dbReference>
<dbReference type="PANTHER" id="PTHR33539:SF1">
    <property type="entry name" value="UPF0764 PROTEIN C16ORF89"/>
    <property type="match status" value="1"/>
</dbReference>
<proteinExistence type="predicted"/>
<dbReference type="Pfam" id="PF15882">
    <property type="entry name" value="DUF4735"/>
    <property type="match status" value="1"/>
</dbReference>
<evidence type="ECO:0000313" key="2">
    <source>
        <dbReference type="EMBL" id="CAF0849620.1"/>
    </source>
</evidence>
<dbReference type="Proteomes" id="UP000663864">
    <property type="component" value="Unassembled WGS sequence"/>
</dbReference>